<dbReference type="PANTHER" id="PTHR33507">
    <property type="entry name" value="INNER MEMBRANE PROTEIN YBBJ"/>
    <property type="match status" value="1"/>
</dbReference>
<dbReference type="Gene3D" id="2.40.50.140">
    <property type="entry name" value="Nucleic acid-binding proteins"/>
    <property type="match status" value="1"/>
</dbReference>
<feature type="domain" description="NfeD-like C-terminal" evidence="6">
    <location>
        <begin position="83"/>
        <end position="143"/>
    </location>
</feature>
<dbReference type="InterPro" id="IPR052165">
    <property type="entry name" value="Membrane_assoc_protease"/>
</dbReference>
<comment type="subcellular location">
    <subcellularLocation>
        <location evidence="1">Membrane</location>
        <topology evidence="1">Multi-pass membrane protein</topology>
    </subcellularLocation>
</comment>
<evidence type="ECO:0000313" key="8">
    <source>
        <dbReference type="Proteomes" id="UP000474024"/>
    </source>
</evidence>
<reference evidence="7 8" key="1">
    <citation type="submission" date="2019-08" db="EMBL/GenBank/DDBJ databases">
        <title>In-depth cultivation of the pig gut microbiome towards novel bacterial diversity and tailored functional studies.</title>
        <authorList>
            <person name="Wylensek D."/>
            <person name="Hitch T.C.A."/>
            <person name="Clavel T."/>
        </authorList>
    </citation>
    <scope>NUCLEOTIDE SEQUENCE [LARGE SCALE GENOMIC DNA]</scope>
    <source>
        <strain evidence="7 8">MUC/MUC-530-WT-4D</strain>
    </source>
</reference>
<dbReference type="GO" id="GO:0005886">
    <property type="term" value="C:plasma membrane"/>
    <property type="evidence" value="ECO:0007669"/>
    <property type="project" value="TreeGrafter"/>
</dbReference>
<feature type="transmembrane region" description="Helical" evidence="5">
    <location>
        <begin position="38"/>
        <end position="64"/>
    </location>
</feature>
<sequence length="147" mass="15887">MNSYITLWLVLMIVFVVAELITVGLTSIWFAAGALVALIAAVLGAGLGVQIAVFLVVSVILLCATRPWAKKFVNSRVTMTNSNSLIGEVISIKERVSNIDQTGTAVVHGQEWTVRADDDKEVIEPGELAKIVRIAGVKLIVKKNKEE</sequence>
<dbReference type="AlphaFoldDB" id="A0A6L5YPG6"/>
<evidence type="ECO:0000256" key="5">
    <source>
        <dbReference type="SAM" id="Phobius"/>
    </source>
</evidence>
<keyword evidence="3 5" id="KW-1133">Transmembrane helix</keyword>
<keyword evidence="4 5" id="KW-0472">Membrane</keyword>
<evidence type="ECO:0000256" key="3">
    <source>
        <dbReference type="ARBA" id="ARBA00022989"/>
    </source>
</evidence>
<evidence type="ECO:0000256" key="4">
    <source>
        <dbReference type="ARBA" id="ARBA00023136"/>
    </source>
</evidence>
<dbReference type="EMBL" id="VUNI01000002">
    <property type="protein sequence ID" value="MST73706.1"/>
    <property type="molecule type" value="Genomic_DNA"/>
</dbReference>
<evidence type="ECO:0000313" key="7">
    <source>
        <dbReference type="EMBL" id="MST73706.1"/>
    </source>
</evidence>
<feature type="transmembrane region" description="Helical" evidence="5">
    <location>
        <begin position="7"/>
        <end position="32"/>
    </location>
</feature>
<keyword evidence="8" id="KW-1185">Reference proteome</keyword>
<organism evidence="7 8">
    <name type="scientific">Roseburia porci</name>
    <dbReference type="NCBI Taxonomy" id="2605790"/>
    <lineage>
        <taxon>Bacteria</taxon>
        <taxon>Bacillati</taxon>
        <taxon>Bacillota</taxon>
        <taxon>Clostridia</taxon>
        <taxon>Lachnospirales</taxon>
        <taxon>Lachnospiraceae</taxon>
        <taxon>Roseburia</taxon>
    </lineage>
</organism>
<evidence type="ECO:0000256" key="1">
    <source>
        <dbReference type="ARBA" id="ARBA00004141"/>
    </source>
</evidence>
<keyword evidence="2 5" id="KW-0812">Transmembrane</keyword>
<proteinExistence type="predicted"/>
<evidence type="ECO:0000259" key="6">
    <source>
        <dbReference type="Pfam" id="PF01957"/>
    </source>
</evidence>
<protein>
    <submittedName>
        <fullName evidence="7">NfeD family protein</fullName>
    </submittedName>
</protein>
<dbReference type="SUPFAM" id="SSF141322">
    <property type="entry name" value="NfeD domain-like"/>
    <property type="match status" value="1"/>
</dbReference>
<name>A0A6L5YPG6_9FIRM</name>
<evidence type="ECO:0000256" key="2">
    <source>
        <dbReference type="ARBA" id="ARBA00022692"/>
    </source>
</evidence>
<dbReference type="PANTHER" id="PTHR33507:SF3">
    <property type="entry name" value="INNER MEMBRANE PROTEIN YBBJ"/>
    <property type="match status" value="1"/>
</dbReference>
<dbReference type="Pfam" id="PF01957">
    <property type="entry name" value="NfeD"/>
    <property type="match status" value="1"/>
</dbReference>
<dbReference type="InterPro" id="IPR002810">
    <property type="entry name" value="NfeD-like_C"/>
</dbReference>
<dbReference type="Proteomes" id="UP000474024">
    <property type="component" value="Unassembled WGS sequence"/>
</dbReference>
<gene>
    <name evidence="7" type="ORF">FYJ75_01485</name>
</gene>
<comment type="caution">
    <text evidence="7">The sequence shown here is derived from an EMBL/GenBank/DDBJ whole genome shotgun (WGS) entry which is preliminary data.</text>
</comment>
<accession>A0A6L5YPG6</accession>
<dbReference type="InterPro" id="IPR012340">
    <property type="entry name" value="NA-bd_OB-fold"/>
</dbReference>